<dbReference type="EMBL" id="JACGWX010000006">
    <property type="protein sequence ID" value="MBA8848741.1"/>
    <property type="molecule type" value="Genomic_DNA"/>
</dbReference>
<evidence type="ECO:0000259" key="1">
    <source>
        <dbReference type="Pfam" id="PF04471"/>
    </source>
</evidence>
<dbReference type="GO" id="GO:0009307">
    <property type="term" value="P:DNA restriction-modification system"/>
    <property type="evidence" value="ECO:0007669"/>
    <property type="project" value="InterPro"/>
</dbReference>
<evidence type="ECO:0000313" key="3">
    <source>
        <dbReference type="Proteomes" id="UP000585905"/>
    </source>
</evidence>
<dbReference type="AlphaFoldDB" id="A0A839E888"/>
<dbReference type="PANTHER" id="PTHR30015:SF7">
    <property type="entry name" value="TYPE IV METHYL-DIRECTED RESTRICTION ENZYME ECOKMRR"/>
    <property type="match status" value="1"/>
</dbReference>
<keyword evidence="3" id="KW-1185">Reference proteome</keyword>
<proteinExistence type="predicted"/>
<dbReference type="Proteomes" id="UP000585905">
    <property type="component" value="Unassembled WGS sequence"/>
</dbReference>
<accession>A0A839E888</accession>
<dbReference type="InterPro" id="IPR011335">
    <property type="entry name" value="Restrct_endonuc-II-like"/>
</dbReference>
<evidence type="ECO:0000313" key="2">
    <source>
        <dbReference type="EMBL" id="MBA8848741.1"/>
    </source>
</evidence>
<feature type="domain" description="Restriction endonuclease type IV Mrr" evidence="1">
    <location>
        <begin position="201"/>
        <end position="294"/>
    </location>
</feature>
<dbReference type="SUPFAM" id="SSF52980">
    <property type="entry name" value="Restriction endonuclease-like"/>
    <property type="match status" value="1"/>
</dbReference>
<sequence length="314" mass="34825">MKGSALFAHAAMTNLRRTLLTPKEIDVAVDELATIAVDAYRSGAIHKPTFEALDLLSLYTLNRRWRRIQQHLMSWELVVHRRHDPSGYSSVKLPRELSGYSRPVDDIFAATMLKMADEWRQGDGNSPADGTVLLPLDEDQLRNEILERIDSFLAPFEHRMEQDRKRHFAEQAAQQEAAIQARTALARSRPNPAPKPLPFGVSPRGAELLVVDWMRHLGVLDAEVTPERSDGGIDVTSASTVAQVKHYKGKVGVVEVRELFGVATSRGKRGYFFTSAGYTPEAISFAVATEMLLFVYSAELGTLIGATPQSTALL</sequence>
<gene>
    <name evidence="2" type="ORF">FHX53_002351</name>
</gene>
<dbReference type="InterPro" id="IPR011856">
    <property type="entry name" value="tRNA_endonuc-like_dom_sf"/>
</dbReference>
<protein>
    <recommendedName>
        <fullName evidence="1">Restriction endonuclease type IV Mrr domain-containing protein</fullName>
    </recommendedName>
</protein>
<organism evidence="2 3">
    <name type="scientific">Microcella alkalica</name>
    <dbReference type="NCBI Taxonomy" id="355930"/>
    <lineage>
        <taxon>Bacteria</taxon>
        <taxon>Bacillati</taxon>
        <taxon>Actinomycetota</taxon>
        <taxon>Actinomycetes</taxon>
        <taxon>Micrococcales</taxon>
        <taxon>Microbacteriaceae</taxon>
        <taxon>Microcella</taxon>
    </lineage>
</organism>
<reference evidence="2 3" key="1">
    <citation type="submission" date="2020-07" db="EMBL/GenBank/DDBJ databases">
        <title>Sequencing the genomes of 1000 actinobacteria strains.</title>
        <authorList>
            <person name="Klenk H.-P."/>
        </authorList>
    </citation>
    <scope>NUCLEOTIDE SEQUENCE [LARGE SCALE GENOMIC DNA]</scope>
    <source>
        <strain evidence="2 3">DSM 19663</strain>
    </source>
</reference>
<dbReference type="GO" id="GO:0003677">
    <property type="term" value="F:DNA binding"/>
    <property type="evidence" value="ECO:0007669"/>
    <property type="project" value="InterPro"/>
</dbReference>
<dbReference type="InterPro" id="IPR007560">
    <property type="entry name" value="Restrct_endonuc_IV_Mrr"/>
</dbReference>
<comment type="caution">
    <text evidence="2">The sequence shown here is derived from an EMBL/GenBank/DDBJ whole genome shotgun (WGS) entry which is preliminary data.</text>
</comment>
<dbReference type="Gene3D" id="3.40.1350.10">
    <property type="match status" value="1"/>
</dbReference>
<dbReference type="PANTHER" id="PTHR30015">
    <property type="entry name" value="MRR RESTRICTION SYSTEM PROTEIN"/>
    <property type="match status" value="1"/>
</dbReference>
<dbReference type="InterPro" id="IPR052906">
    <property type="entry name" value="Type_IV_Methyl-Rstrct_Enzyme"/>
</dbReference>
<dbReference type="RefSeq" id="WP_182491502.1">
    <property type="nucleotide sequence ID" value="NZ_BAAAOV010000011.1"/>
</dbReference>
<dbReference type="Pfam" id="PF04471">
    <property type="entry name" value="Mrr_cat"/>
    <property type="match status" value="1"/>
</dbReference>
<dbReference type="GO" id="GO:0015666">
    <property type="term" value="F:restriction endodeoxyribonuclease activity"/>
    <property type="evidence" value="ECO:0007669"/>
    <property type="project" value="TreeGrafter"/>
</dbReference>
<name>A0A839E888_9MICO</name>